<dbReference type="OrthoDB" id="10569998at2759"/>
<name>A0A9K3HY21_HELAN</name>
<proteinExistence type="predicted"/>
<dbReference type="Gramene" id="mRNA:HanXRQr2_Chr10g0445471">
    <property type="protein sequence ID" value="CDS:HanXRQr2_Chr10g0445471.1"/>
    <property type="gene ID" value="HanXRQr2_Chr10g0445471"/>
</dbReference>
<organism evidence="2 3">
    <name type="scientific">Helianthus annuus</name>
    <name type="common">Common sunflower</name>
    <dbReference type="NCBI Taxonomy" id="4232"/>
    <lineage>
        <taxon>Eukaryota</taxon>
        <taxon>Viridiplantae</taxon>
        <taxon>Streptophyta</taxon>
        <taxon>Embryophyta</taxon>
        <taxon>Tracheophyta</taxon>
        <taxon>Spermatophyta</taxon>
        <taxon>Magnoliopsida</taxon>
        <taxon>eudicotyledons</taxon>
        <taxon>Gunneridae</taxon>
        <taxon>Pentapetalae</taxon>
        <taxon>asterids</taxon>
        <taxon>campanulids</taxon>
        <taxon>Asterales</taxon>
        <taxon>Asteraceae</taxon>
        <taxon>Asteroideae</taxon>
        <taxon>Heliantheae alliance</taxon>
        <taxon>Heliantheae</taxon>
        <taxon>Helianthus</taxon>
    </lineage>
</organism>
<reference evidence="2" key="1">
    <citation type="journal article" date="2017" name="Nature">
        <title>The sunflower genome provides insights into oil metabolism, flowering and Asterid evolution.</title>
        <authorList>
            <person name="Badouin H."/>
            <person name="Gouzy J."/>
            <person name="Grassa C.J."/>
            <person name="Murat F."/>
            <person name="Staton S.E."/>
            <person name="Cottret L."/>
            <person name="Lelandais-Briere C."/>
            <person name="Owens G.L."/>
            <person name="Carrere S."/>
            <person name="Mayjonade B."/>
            <person name="Legrand L."/>
            <person name="Gill N."/>
            <person name="Kane N.C."/>
            <person name="Bowers J.E."/>
            <person name="Hubner S."/>
            <person name="Bellec A."/>
            <person name="Berard A."/>
            <person name="Berges H."/>
            <person name="Blanchet N."/>
            <person name="Boniface M.C."/>
            <person name="Brunel D."/>
            <person name="Catrice O."/>
            <person name="Chaidir N."/>
            <person name="Claudel C."/>
            <person name="Donnadieu C."/>
            <person name="Faraut T."/>
            <person name="Fievet G."/>
            <person name="Helmstetter N."/>
            <person name="King M."/>
            <person name="Knapp S.J."/>
            <person name="Lai Z."/>
            <person name="Le Paslier M.C."/>
            <person name="Lippi Y."/>
            <person name="Lorenzon L."/>
            <person name="Mandel J.R."/>
            <person name="Marage G."/>
            <person name="Marchand G."/>
            <person name="Marquand E."/>
            <person name="Bret-Mestries E."/>
            <person name="Morien E."/>
            <person name="Nambeesan S."/>
            <person name="Nguyen T."/>
            <person name="Pegot-Espagnet P."/>
            <person name="Pouilly N."/>
            <person name="Raftis F."/>
            <person name="Sallet E."/>
            <person name="Schiex T."/>
            <person name="Thomas J."/>
            <person name="Vandecasteele C."/>
            <person name="Vares D."/>
            <person name="Vear F."/>
            <person name="Vautrin S."/>
            <person name="Crespi M."/>
            <person name="Mangin B."/>
            <person name="Burke J.M."/>
            <person name="Salse J."/>
            <person name="Munos S."/>
            <person name="Vincourt P."/>
            <person name="Rieseberg L.H."/>
            <person name="Langlade N.B."/>
        </authorList>
    </citation>
    <scope>NUCLEOTIDE SEQUENCE</scope>
    <source>
        <tissue evidence="2">Leaves</tissue>
    </source>
</reference>
<keyword evidence="3" id="KW-1185">Reference proteome</keyword>
<reference evidence="2" key="2">
    <citation type="submission" date="2020-06" db="EMBL/GenBank/DDBJ databases">
        <title>Helianthus annuus Genome sequencing and assembly Release 2.</title>
        <authorList>
            <person name="Gouzy J."/>
            <person name="Langlade N."/>
            <person name="Munos S."/>
        </authorList>
    </citation>
    <scope>NUCLEOTIDE SEQUENCE</scope>
    <source>
        <tissue evidence="2">Leaves</tissue>
    </source>
</reference>
<accession>A0A9K3HY21</accession>
<feature type="compositionally biased region" description="Basic and acidic residues" evidence="1">
    <location>
        <begin position="188"/>
        <end position="203"/>
    </location>
</feature>
<comment type="caution">
    <text evidence="2">The sequence shown here is derived from an EMBL/GenBank/DDBJ whole genome shotgun (WGS) entry which is preliminary data.</text>
</comment>
<dbReference type="AlphaFoldDB" id="A0A9K3HY21"/>
<gene>
    <name evidence="2" type="ORF">HanXRQr2_Chr10g0445471</name>
</gene>
<feature type="region of interest" description="Disordered" evidence="1">
    <location>
        <begin position="175"/>
        <end position="203"/>
    </location>
</feature>
<evidence type="ECO:0000256" key="1">
    <source>
        <dbReference type="SAM" id="MobiDB-lite"/>
    </source>
</evidence>
<evidence type="ECO:0000313" key="2">
    <source>
        <dbReference type="EMBL" id="KAF5786819.1"/>
    </source>
</evidence>
<dbReference type="EMBL" id="MNCJ02000325">
    <property type="protein sequence ID" value="KAF5786819.1"/>
    <property type="molecule type" value="Genomic_DNA"/>
</dbReference>
<protein>
    <submittedName>
        <fullName evidence="2">Uncharacterized protein</fullName>
    </submittedName>
</protein>
<evidence type="ECO:0000313" key="3">
    <source>
        <dbReference type="Proteomes" id="UP000215914"/>
    </source>
</evidence>
<sequence>MDLFCLYCLVNKKEENLGTILLPQFAKGKRQGAEAKLELGTYVTRITMANDVFERYLEPHLTVGPATEPFDVDSLKLTGVVEIDEPIRWKTVKMSPQVLPPGGTPAAEAMQAGHRTRRQVVVLRLERPRSQHPLRPPRPDLLTLEMVYDTLIDGIAIQSNMMRYMLEQQHIAVPDWFPPHQPVQPSGGDEHMQDPHDEGSDEE</sequence>
<dbReference type="Proteomes" id="UP000215914">
    <property type="component" value="Unassembled WGS sequence"/>
</dbReference>